<feature type="compositionally biased region" description="Low complexity" evidence="1">
    <location>
        <begin position="14"/>
        <end position="24"/>
    </location>
</feature>
<evidence type="ECO:0000313" key="2">
    <source>
        <dbReference type="EMBL" id="KAF0916375.1"/>
    </source>
</evidence>
<feature type="region of interest" description="Disordered" evidence="1">
    <location>
        <begin position="14"/>
        <end position="51"/>
    </location>
</feature>
<dbReference type="AlphaFoldDB" id="A0A6G1DU55"/>
<feature type="compositionally biased region" description="Polar residues" evidence="1">
    <location>
        <begin position="25"/>
        <end position="36"/>
    </location>
</feature>
<evidence type="ECO:0000313" key="3">
    <source>
        <dbReference type="Proteomes" id="UP000479710"/>
    </source>
</evidence>
<reference evidence="2 3" key="1">
    <citation type="submission" date="2019-11" db="EMBL/GenBank/DDBJ databases">
        <title>Whole genome sequence of Oryza granulata.</title>
        <authorList>
            <person name="Li W."/>
        </authorList>
    </citation>
    <scope>NUCLEOTIDE SEQUENCE [LARGE SCALE GENOMIC DNA]</scope>
    <source>
        <strain evidence="3">cv. Menghai</strain>
        <tissue evidence="2">Leaf</tissue>
    </source>
</reference>
<protein>
    <submittedName>
        <fullName evidence="2">Uncharacterized protein</fullName>
    </submittedName>
</protein>
<comment type="caution">
    <text evidence="2">The sequence shown here is derived from an EMBL/GenBank/DDBJ whole genome shotgun (WGS) entry which is preliminary data.</text>
</comment>
<dbReference type="Proteomes" id="UP000479710">
    <property type="component" value="Unassembled WGS sequence"/>
</dbReference>
<gene>
    <name evidence="2" type="ORF">E2562_005970</name>
</gene>
<organism evidence="2 3">
    <name type="scientific">Oryza meyeriana var. granulata</name>
    <dbReference type="NCBI Taxonomy" id="110450"/>
    <lineage>
        <taxon>Eukaryota</taxon>
        <taxon>Viridiplantae</taxon>
        <taxon>Streptophyta</taxon>
        <taxon>Embryophyta</taxon>
        <taxon>Tracheophyta</taxon>
        <taxon>Spermatophyta</taxon>
        <taxon>Magnoliopsida</taxon>
        <taxon>Liliopsida</taxon>
        <taxon>Poales</taxon>
        <taxon>Poaceae</taxon>
        <taxon>BOP clade</taxon>
        <taxon>Oryzoideae</taxon>
        <taxon>Oryzeae</taxon>
        <taxon>Oryzinae</taxon>
        <taxon>Oryza</taxon>
        <taxon>Oryza meyeriana</taxon>
    </lineage>
</organism>
<dbReference type="EMBL" id="SPHZ02000005">
    <property type="protein sequence ID" value="KAF0916375.1"/>
    <property type="molecule type" value="Genomic_DNA"/>
</dbReference>
<sequence length="107" mass="11395">MPHRLVPLISLSLSATTTRSSPSSDRQLTRATTGSSEAPPHHVVVAGWPSPNVTQPHCRPCPTTADLPAPIPVKPPPSLHSVPIARARHAIMAEKHAPGSHVDSRYN</sequence>
<evidence type="ECO:0000256" key="1">
    <source>
        <dbReference type="SAM" id="MobiDB-lite"/>
    </source>
</evidence>
<accession>A0A6G1DU55</accession>
<proteinExistence type="predicted"/>
<keyword evidence="3" id="KW-1185">Reference proteome</keyword>
<name>A0A6G1DU55_9ORYZ</name>